<evidence type="ECO:0000313" key="9">
    <source>
        <dbReference type="RefSeq" id="XP_030986761.1"/>
    </source>
</evidence>
<evidence type="ECO:0000313" key="8">
    <source>
        <dbReference type="Proteomes" id="UP000515153"/>
    </source>
</evidence>
<keyword evidence="5" id="KW-0503">Monooxygenase</keyword>
<dbReference type="InterPro" id="IPR002938">
    <property type="entry name" value="FAD-bd"/>
</dbReference>
<dbReference type="InterPro" id="IPR036188">
    <property type="entry name" value="FAD/NAD-bd_sf"/>
</dbReference>
<evidence type="ECO:0000256" key="1">
    <source>
        <dbReference type="ARBA" id="ARBA00007992"/>
    </source>
</evidence>
<organism evidence="8 9">
    <name type="scientific">Pyricularia grisea</name>
    <name type="common">Crabgrass-specific blast fungus</name>
    <name type="synonym">Magnaporthe grisea</name>
    <dbReference type="NCBI Taxonomy" id="148305"/>
    <lineage>
        <taxon>Eukaryota</taxon>
        <taxon>Fungi</taxon>
        <taxon>Dikarya</taxon>
        <taxon>Ascomycota</taxon>
        <taxon>Pezizomycotina</taxon>
        <taxon>Sordariomycetes</taxon>
        <taxon>Sordariomycetidae</taxon>
        <taxon>Magnaporthales</taxon>
        <taxon>Pyriculariaceae</taxon>
        <taxon>Pyricularia</taxon>
    </lineage>
</organism>
<dbReference type="SUPFAM" id="SSF51905">
    <property type="entry name" value="FAD/NAD(P)-binding domain"/>
    <property type="match status" value="1"/>
</dbReference>
<keyword evidence="4" id="KW-0560">Oxidoreductase</keyword>
<proteinExistence type="inferred from homology"/>
<dbReference type="RefSeq" id="XP_030986761.1">
    <property type="nucleotide sequence ID" value="XM_031122517.1"/>
</dbReference>
<dbReference type="PRINTS" id="PR00420">
    <property type="entry name" value="RNGMNOXGNASE"/>
</dbReference>
<evidence type="ECO:0000256" key="3">
    <source>
        <dbReference type="ARBA" id="ARBA00022827"/>
    </source>
</evidence>
<evidence type="ECO:0000256" key="6">
    <source>
        <dbReference type="SAM" id="Phobius"/>
    </source>
</evidence>
<name>A0A6P8BI87_PYRGI</name>
<reference evidence="9" key="3">
    <citation type="submission" date="2025-08" db="UniProtKB">
        <authorList>
            <consortium name="RefSeq"/>
        </authorList>
    </citation>
    <scope>IDENTIFICATION</scope>
    <source>
        <strain evidence="9">NI907</strain>
    </source>
</reference>
<dbReference type="KEGG" id="pgri:PgNI_02451"/>
<evidence type="ECO:0000256" key="4">
    <source>
        <dbReference type="ARBA" id="ARBA00023002"/>
    </source>
</evidence>
<reference evidence="9" key="1">
    <citation type="journal article" date="2019" name="Mol. Biol. Evol.">
        <title>Blast fungal genomes show frequent chromosomal changes, gene gains and losses, and effector gene turnover.</title>
        <authorList>
            <person name="Gomez Luciano L.B."/>
            <person name="Jason Tsai I."/>
            <person name="Chuma I."/>
            <person name="Tosa Y."/>
            <person name="Chen Y.H."/>
            <person name="Li J.Y."/>
            <person name="Li M.Y."/>
            <person name="Jade Lu M.Y."/>
            <person name="Nakayashiki H."/>
            <person name="Li W.H."/>
        </authorList>
    </citation>
    <scope>NUCLEOTIDE SEQUENCE</scope>
    <source>
        <strain evidence="9">NI907</strain>
    </source>
</reference>
<dbReference type="FunFam" id="3.50.50.60:FF:000115">
    <property type="entry name" value="Salicylate hydroxylase, putative"/>
    <property type="match status" value="1"/>
</dbReference>
<feature type="transmembrane region" description="Helical" evidence="6">
    <location>
        <begin position="7"/>
        <end position="27"/>
    </location>
</feature>
<dbReference type="PANTHER" id="PTHR13789">
    <property type="entry name" value="MONOOXYGENASE"/>
    <property type="match status" value="1"/>
</dbReference>
<keyword evidence="3" id="KW-0274">FAD</keyword>
<dbReference type="InterPro" id="IPR050493">
    <property type="entry name" value="FAD-dep_Monooxygenase_BioMet"/>
</dbReference>
<dbReference type="GeneID" id="41957429"/>
<protein>
    <recommendedName>
        <fullName evidence="7">FAD-binding domain-containing protein</fullName>
    </recommendedName>
</protein>
<dbReference type="SUPFAM" id="SSF54373">
    <property type="entry name" value="FAD-linked reductases, C-terminal domain"/>
    <property type="match status" value="1"/>
</dbReference>
<keyword evidence="6" id="KW-0472">Membrane</keyword>
<dbReference type="Gene3D" id="3.50.50.60">
    <property type="entry name" value="FAD/NAD(P)-binding domain"/>
    <property type="match status" value="1"/>
</dbReference>
<reference evidence="9" key="2">
    <citation type="submission" date="2019-10" db="EMBL/GenBank/DDBJ databases">
        <authorList>
            <consortium name="NCBI Genome Project"/>
        </authorList>
    </citation>
    <scope>NUCLEOTIDE SEQUENCE</scope>
    <source>
        <strain evidence="9">NI907</strain>
    </source>
</reference>
<dbReference type="GO" id="GO:0071949">
    <property type="term" value="F:FAD binding"/>
    <property type="evidence" value="ECO:0007669"/>
    <property type="project" value="InterPro"/>
</dbReference>
<gene>
    <name evidence="9" type="ORF">PgNI_02451</name>
</gene>
<sequence length="449" mass="50520">MHPQSKANLHVIVIGAGMGGLSAAISIRMSGHRVTLFESAKELLEVGAGIQLTPNCTRILEKWNLSPRLWEAGAKPSEFLIHRYSGEVLAREEGFGRKMKERYGSPYYCMHRVDFQQALYERAKELGVTFRLGQRVTHIDFNEAIINTEEGVTQKGDLIVAADGLWSNARGMFSGPHDVPKPTGDLAYRVVLRLDQIEDKELRECVSNPKVRIWIGPGAHAVGYSLRGGTIYNIVLLVPDNLPPNVSRQEGSVEEMKALFQGWDPILNKFLALVDNVTKWKLMHRDPLPSWVNDRSNLVFLGDACHPMLPYLGQGANSAVEDGAVLGLLLGHISSKEDLPQALSRYEKLRKPRGDAIHDATFDQRDDFHLPDGPEQEARDAIFLSQLGKDQLAAPFPSRWTCPQVQPWLYGYDAYKEVEKELVANPFENRNSYKQIEREMMAMSFESRL</sequence>
<keyword evidence="6" id="KW-0812">Transmembrane</keyword>
<comment type="similarity">
    <text evidence="1">Belongs to the paxM FAD-dependent monooxygenase family.</text>
</comment>
<keyword evidence="6" id="KW-1133">Transmembrane helix</keyword>
<evidence type="ECO:0000259" key="7">
    <source>
        <dbReference type="Pfam" id="PF01494"/>
    </source>
</evidence>
<evidence type="ECO:0000256" key="2">
    <source>
        <dbReference type="ARBA" id="ARBA00022630"/>
    </source>
</evidence>
<dbReference type="PANTHER" id="PTHR13789:SF238">
    <property type="entry name" value="PUTATIVE (AFU_ORTHOLOGUE AFUA_2G01680)-RELATED"/>
    <property type="match status" value="1"/>
</dbReference>
<dbReference type="Pfam" id="PF01494">
    <property type="entry name" value="FAD_binding_3"/>
    <property type="match status" value="1"/>
</dbReference>
<dbReference type="AlphaFoldDB" id="A0A6P8BI87"/>
<keyword evidence="8" id="KW-1185">Reference proteome</keyword>
<feature type="domain" description="FAD-binding" evidence="7">
    <location>
        <begin position="10"/>
        <end position="360"/>
    </location>
</feature>
<keyword evidence="2" id="KW-0285">Flavoprotein</keyword>
<dbReference type="Proteomes" id="UP000515153">
    <property type="component" value="Unplaced"/>
</dbReference>
<accession>A0A6P8BI87</accession>
<evidence type="ECO:0000256" key="5">
    <source>
        <dbReference type="ARBA" id="ARBA00023033"/>
    </source>
</evidence>
<dbReference type="GO" id="GO:0004497">
    <property type="term" value="F:monooxygenase activity"/>
    <property type="evidence" value="ECO:0007669"/>
    <property type="project" value="UniProtKB-KW"/>
</dbReference>